<evidence type="ECO:0000256" key="2">
    <source>
        <dbReference type="ARBA" id="ARBA00022553"/>
    </source>
</evidence>
<name>A0ABV0UR09_9TELE</name>
<keyword evidence="2" id="KW-0597">Phosphoprotein</keyword>
<evidence type="ECO:0000256" key="1">
    <source>
        <dbReference type="ARBA" id="ARBA00009911"/>
    </source>
</evidence>
<evidence type="ECO:0000259" key="5">
    <source>
        <dbReference type="Pfam" id="PF14075"/>
    </source>
</evidence>
<feature type="compositionally biased region" description="Basic and acidic residues" evidence="3">
    <location>
        <begin position="198"/>
        <end position="214"/>
    </location>
</feature>
<dbReference type="InterPro" id="IPR014840">
    <property type="entry name" value="HRD"/>
</dbReference>
<dbReference type="Pfam" id="PF08729">
    <property type="entry name" value="HUN"/>
    <property type="match status" value="1"/>
</dbReference>
<comment type="caution">
    <text evidence="6">The sequence shown here is derived from an EMBL/GenBank/DDBJ whole genome shotgun (WGS) entry which is preliminary data.</text>
</comment>
<comment type="similarity">
    <text evidence="1">Belongs to the ubinuclein family.</text>
</comment>
<gene>
    <name evidence="6" type="ORF">ILYODFUR_006291</name>
</gene>
<evidence type="ECO:0000313" key="6">
    <source>
        <dbReference type="EMBL" id="MEQ2247154.1"/>
    </source>
</evidence>
<dbReference type="PANTHER" id="PTHR21669:SF12">
    <property type="entry name" value="UBINUCLEIN-1"/>
    <property type="match status" value="1"/>
</dbReference>
<evidence type="ECO:0000313" key="7">
    <source>
        <dbReference type="Proteomes" id="UP001482620"/>
    </source>
</evidence>
<sequence length="759" mass="84583">MAESRRVQLTTLSCGVASFPHSDVSFSSDTSDPVRQGCPGVLQDNGTGSGRPSVSETMRLVLTLFEPDKRRFPEFNYCELIENKQAEDVPLSQLDLEENREDDEAAAIARTLEEKYGDKRKRKDRIQDLVDIGYGYDEDSFIDNSEAYDEFVPSFLTTKFGGFYVNSGVLHFRQISDTDTDDFSTDEGIIEPTKKRKLDGEQDKPKKRRGEMESNTKLSTVSKTRVNDVKIKKKKAAKMLSVTSMLKRFQREKEKERQNMEKASQMMDATTASPFPADAVEGGDSGLTDPLLSLIGSTNDHALIQAASTVDFDIDLDSLFEVSEENLSPKSLPQAAAEMQVIKPGSGLQVQQNIQCEAESQPLTAMANVLPKPQSDQLEFLAEPSPVVRSQSNPLPEGLPPGLVDSIGDLVMAAKTSEGESKVKFFSSDINSILLDIELQCQEQSSQLRSKVYKHLSSFMPCSKDTLLKRVKKLLITHEEGPPTAEDQLQKLKKAIERSMPEQMACFQESCQAYEQAKTSKETEEENLEEKSVRKGIPKKLFKWNQEIRNCLDLLLKEKMEKCQKEGKYGQELEEYLKTVLDNEVKPLWPKGWMQSRVLRRESRKLSGLFSSLQLNKAKGFQTEKGQSSVGGASKSTDGCSSFQGTEELKVESSIFVLSPSTADKPPANPTSAPERSFLDILADQALAHEHPLDLSRDYLATAIFKPWSFGMDDRSPPLPPPPPHSSPINFPESQVVLPQLLQVGDMRSLAAPQLRNGQ</sequence>
<feature type="domain" description="Ubinuclein middle" evidence="5">
    <location>
        <begin position="395"/>
        <end position="601"/>
    </location>
</feature>
<feature type="region of interest" description="Disordered" evidence="3">
    <location>
        <begin position="181"/>
        <end position="221"/>
    </location>
</feature>
<feature type="domain" description="Hpc2-related" evidence="4">
    <location>
        <begin position="121"/>
        <end position="170"/>
    </location>
</feature>
<dbReference type="InterPro" id="IPR026947">
    <property type="entry name" value="UBN_middle_dom"/>
</dbReference>
<evidence type="ECO:0000259" key="4">
    <source>
        <dbReference type="Pfam" id="PF08729"/>
    </source>
</evidence>
<dbReference type="PANTHER" id="PTHR21669">
    <property type="entry name" value="CAPZ-INTERACTING PROTEIN AND RELATED PROTEINS"/>
    <property type="match status" value="1"/>
</dbReference>
<dbReference type="Proteomes" id="UP001482620">
    <property type="component" value="Unassembled WGS sequence"/>
</dbReference>
<dbReference type="EMBL" id="JAHRIQ010081481">
    <property type="protein sequence ID" value="MEQ2247154.1"/>
    <property type="molecule type" value="Genomic_DNA"/>
</dbReference>
<accession>A0ABV0UR09</accession>
<evidence type="ECO:0000256" key="3">
    <source>
        <dbReference type="SAM" id="MobiDB-lite"/>
    </source>
</evidence>
<reference evidence="6 7" key="1">
    <citation type="submission" date="2021-06" db="EMBL/GenBank/DDBJ databases">
        <authorList>
            <person name="Palmer J.M."/>
        </authorList>
    </citation>
    <scope>NUCLEOTIDE SEQUENCE [LARGE SCALE GENOMIC DNA]</scope>
    <source>
        <strain evidence="7">if_2019</strain>
        <tissue evidence="6">Muscle</tissue>
    </source>
</reference>
<evidence type="ECO:0008006" key="8">
    <source>
        <dbReference type="Google" id="ProtNLM"/>
    </source>
</evidence>
<dbReference type="Pfam" id="PF14075">
    <property type="entry name" value="UBN_AB"/>
    <property type="match status" value="1"/>
</dbReference>
<keyword evidence="7" id="KW-1185">Reference proteome</keyword>
<protein>
    <recommendedName>
        <fullName evidence="8">Ubinuclein 1</fullName>
    </recommendedName>
</protein>
<organism evidence="6 7">
    <name type="scientific">Ilyodon furcidens</name>
    <name type="common">goldbreast splitfin</name>
    <dbReference type="NCBI Taxonomy" id="33524"/>
    <lineage>
        <taxon>Eukaryota</taxon>
        <taxon>Metazoa</taxon>
        <taxon>Chordata</taxon>
        <taxon>Craniata</taxon>
        <taxon>Vertebrata</taxon>
        <taxon>Euteleostomi</taxon>
        <taxon>Actinopterygii</taxon>
        <taxon>Neopterygii</taxon>
        <taxon>Teleostei</taxon>
        <taxon>Neoteleostei</taxon>
        <taxon>Acanthomorphata</taxon>
        <taxon>Ovalentaria</taxon>
        <taxon>Atherinomorphae</taxon>
        <taxon>Cyprinodontiformes</taxon>
        <taxon>Goodeidae</taxon>
        <taxon>Ilyodon</taxon>
    </lineage>
</organism>
<proteinExistence type="inferred from homology"/>